<name>A0AAN8JAW2_PATCE</name>
<dbReference type="GO" id="GO:0001733">
    <property type="term" value="F:galactosylceramide sulfotransferase activity"/>
    <property type="evidence" value="ECO:0007669"/>
    <property type="project" value="InterPro"/>
</dbReference>
<evidence type="ECO:0000256" key="6">
    <source>
        <dbReference type="ARBA" id="ARBA00022989"/>
    </source>
</evidence>
<dbReference type="GO" id="GO:0000139">
    <property type="term" value="C:Golgi membrane"/>
    <property type="evidence" value="ECO:0007669"/>
    <property type="project" value="UniProtKB-SubCell"/>
</dbReference>
<keyword evidence="6 10" id="KW-1133">Transmembrane helix</keyword>
<evidence type="ECO:0000313" key="11">
    <source>
        <dbReference type="EMBL" id="KAK6174407.1"/>
    </source>
</evidence>
<keyword evidence="8 10" id="KW-0472">Membrane</keyword>
<protein>
    <submittedName>
        <fullName evidence="11">Uncharacterized protein</fullName>
    </submittedName>
</protein>
<keyword evidence="5" id="KW-0735">Signal-anchor</keyword>
<keyword evidence="3" id="KW-0808">Transferase</keyword>
<evidence type="ECO:0000256" key="8">
    <source>
        <dbReference type="ARBA" id="ARBA00023136"/>
    </source>
</evidence>
<dbReference type="SUPFAM" id="SSF52540">
    <property type="entry name" value="P-loop containing nucleoside triphosphate hydrolases"/>
    <property type="match status" value="1"/>
</dbReference>
<keyword evidence="7" id="KW-0333">Golgi apparatus</keyword>
<evidence type="ECO:0000256" key="2">
    <source>
        <dbReference type="ARBA" id="ARBA00008124"/>
    </source>
</evidence>
<sequence>MVNRKHSLGLVWSIIRRGLLKKYVLIFVILIAMVLFMQSVKVIQPNDKREINPASPFYVKRCIPKYHIAFLKVHKSGSSTVANIIQRFALENNLNVVLPLKKPHVSHYNYIGDSKPLTKQSIIPLPNNQSYDILYNHVIYNRTFFRAILPPDTFYFAIVREPVDRFLSAARYYGLQKQLIKNGILNANSTKYIFSKFLENQRKLKTGHNNYVDNGMAHDFGVPRKQIHNISFVKDYLKQLDKDFHFVMLMEYFDESLILLKKLLCWDIKHVLYIKLNTFKGHKDTDHDLSNADIARLHEWQEADFLIYKHFSFKFSQLIHSAGSDFLQEVRNFKDIVRQINKFCIGVPKKSFTVTNSQWNEQFVITRDDCKRMNTRELKLHDMLVQKALDNLRLSSH</sequence>
<comment type="similarity">
    <text evidence="2">Belongs to the galactose-3-O-sulfotransferase family.</text>
</comment>
<comment type="subcellular location">
    <subcellularLocation>
        <location evidence="1">Golgi apparatus membrane</location>
        <topology evidence="1">Single-pass type II membrane protein</topology>
    </subcellularLocation>
</comment>
<dbReference type="EMBL" id="JAZGQO010000011">
    <property type="protein sequence ID" value="KAK6174407.1"/>
    <property type="molecule type" value="Genomic_DNA"/>
</dbReference>
<gene>
    <name evidence="11" type="ORF">SNE40_017691</name>
</gene>
<proteinExistence type="inferred from homology"/>
<evidence type="ECO:0000256" key="10">
    <source>
        <dbReference type="SAM" id="Phobius"/>
    </source>
</evidence>
<dbReference type="PANTHER" id="PTHR14647:SF87">
    <property type="entry name" value="PUTATIVE-RELATED"/>
    <property type="match status" value="1"/>
</dbReference>
<evidence type="ECO:0000256" key="5">
    <source>
        <dbReference type="ARBA" id="ARBA00022968"/>
    </source>
</evidence>
<dbReference type="PANTHER" id="PTHR14647">
    <property type="entry name" value="GALACTOSE-3-O-SULFOTRANSFERASE"/>
    <property type="match status" value="1"/>
</dbReference>
<keyword evidence="4 10" id="KW-0812">Transmembrane</keyword>
<dbReference type="Proteomes" id="UP001347796">
    <property type="component" value="Unassembled WGS sequence"/>
</dbReference>
<keyword evidence="12" id="KW-1185">Reference proteome</keyword>
<dbReference type="Pfam" id="PF06990">
    <property type="entry name" value="Gal-3-0_sulfotr"/>
    <property type="match status" value="1"/>
</dbReference>
<evidence type="ECO:0000256" key="7">
    <source>
        <dbReference type="ARBA" id="ARBA00023034"/>
    </source>
</evidence>
<evidence type="ECO:0000256" key="3">
    <source>
        <dbReference type="ARBA" id="ARBA00022679"/>
    </source>
</evidence>
<feature type="transmembrane region" description="Helical" evidence="10">
    <location>
        <begin position="20"/>
        <end position="40"/>
    </location>
</feature>
<dbReference type="InterPro" id="IPR027417">
    <property type="entry name" value="P-loop_NTPase"/>
</dbReference>
<evidence type="ECO:0000256" key="1">
    <source>
        <dbReference type="ARBA" id="ARBA00004323"/>
    </source>
</evidence>
<dbReference type="Gene3D" id="3.40.50.300">
    <property type="entry name" value="P-loop containing nucleotide triphosphate hydrolases"/>
    <property type="match status" value="1"/>
</dbReference>
<dbReference type="InterPro" id="IPR009729">
    <property type="entry name" value="Gal-3-0_sulfotransfrase"/>
</dbReference>
<comment type="caution">
    <text evidence="11">The sequence shown here is derived from an EMBL/GenBank/DDBJ whole genome shotgun (WGS) entry which is preliminary data.</text>
</comment>
<evidence type="ECO:0000256" key="4">
    <source>
        <dbReference type="ARBA" id="ARBA00022692"/>
    </source>
</evidence>
<dbReference type="GO" id="GO:0009247">
    <property type="term" value="P:glycolipid biosynthetic process"/>
    <property type="evidence" value="ECO:0007669"/>
    <property type="project" value="InterPro"/>
</dbReference>
<reference evidence="11 12" key="1">
    <citation type="submission" date="2024-01" db="EMBL/GenBank/DDBJ databases">
        <title>The genome of the rayed Mediterranean limpet Patella caerulea (Linnaeus, 1758).</title>
        <authorList>
            <person name="Anh-Thu Weber A."/>
            <person name="Halstead-Nussloch G."/>
        </authorList>
    </citation>
    <scope>NUCLEOTIDE SEQUENCE [LARGE SCALE GENOMIC DNA]</scope>
    <source>
        <strain evidence="11">AATW-2023a</strain>
        <tissue evidence="11">Whole specimen</tissue>
    </source>
</reference>
<evidence type="ECO:0000313" key="12">
    <source>
        <dbReference type="Proteomes" id="UP001347796"/>
    </source>
</evidence>
<keyword evidence="9" id="KW-0325">Glycoprotein</keyword>
<organism evidence="11 12">
    <name type="scientific">Patella caerulea</name>
    <name type="common">Rayed Mediterranean limpet</name>
    <dbReference type="NCBI Taxonomy" id="87958"/>
    <lineage>
        <taxon>Eukaryota</taxon>
        <taxon>Metazoa</taxon>
        <taxon>Spiralia</taxon>
        <taxon>Lophotrochozoa</taxon>
        <taxon>Mollusca</taxon>
        <taxon>Gastropoda</taxon>
        <taxon>Patellogastropoda</taxon>
        <taxon>Patelloidea</taxon>
        <taxon>Patellidae</taxon>
        <taxon>Patella</taxon>
    </lineage>
</organism>
<accession>A0AAN8JAW2</accession>
<evidence type="ECO:0000256" key="9">
    <source>
        <dbReference type="ARBA" id="ARBA00023180"/>
    </source>
</evidence>
<dbReference type="AlphaFoldDB" id="A0AAN8JAW2"/>